<reference evidence="11" key="2">
    <citation type="submission" date="2022-04" db="EMBL/GenBank/DDBJ databases">
        <title>Sequencing and genomic assembly of Halococcus dombrowskii.</title>
        <authorList>
            <person name="Lim S.W."/>
            <person name="MacLea K.S."/>
        </authorList>
    </citation>
    <scope>NUCLEOTIDE SEQUENCE</scope>
    <source>
        <strain evidence="11">H4</strain>
        <plasmid evidence="11">unnamed2</plasmid>
        <plasmid evidence="12">unnamed5</plasmid>
    </source>
</reference>
<evidence type="ECO:0000256" key="8">
    <source>
        <dbReference type="HAMAP-Rule" id="MF_02040"/>
    </source>
</evidence>
<keyword evidence="3 8" id="KW-0067">ATP-binding</keyword>
<dbReference type="PANTHER" id="PTHR42961">
    <property type="entry name" value="IRON-SULFUR PROTEIN NUBPL"/>
    <property type="match status" value="1"/>
</dbReference>
<name>A0AAV3SP75_HALDO</name>
<evidence type="ECO:0000259" key="9">
    <source>
        <dbReference type="Pfam" id="PF01883"/>
    </source>
</evidence>
<dbReference type="Pfam" id="PF10609">
    <property type="entry name" value="ParA"/>
    <property type="match status" value="1"/>
</dbReference>
<dbReference type="PANTHER" id="PTHR42961:SF2">
    <property type="entry name" value="IRON-SULFUR PROTEIN NUBPL"/>
    <property type="match status" value="1"/>
</dbReference>
<sequence>MTDTIDSNDLRDRLRSIDDPDLDGDIVTTGIVREVAIVDTTAHIDLSLGAVHSPTEQRIADEVRRVVGEANLDASLTATPERKAGATDVLPGVDVVIAVASGKGGVGKSTVAANLAAGLSDRGAKVGLFDADVYGPNAPRMLGIDSTPEVEQRDGEDRIIPPENHGVKLTSVGSLVGENEPVIWRGAMAHGTLTDLFDDVAWDGLDYLILDLPPGTGDIQMTVLQNLPVTGALVVTTPQSVATDDTGRSMRAFGKFDTPVLGVVENMRTFVCPDCGSAHDVFGAGGGEALAEETELPYLGALPLDPQVRVDGDDGKPIVLGEGETAATFRDLVGRVADNVGLLRRHRRMKNVMQPDEVSA</sequence>
<proteinExistence type="inferred from homology"/>
<evidence type="ECO:0000256" key="6">
    <source>
        <dbReference type="ARBA" id="ARBA00058094"/>
    </source>
</evidence>
<accession>A0AAV3SP75</accession>
<dbReference type="InterPro" id="IPR034904">
    <property type="entry name" value="FSCA_dom_sf"/>
</dbReference>
<dbReference type="EMBL" id="BAAADN010000092">
    <property type="protein sequence ID" value="GAA0478031.1"/>
    <property type="molecule type" value="Genomic_DNA"/>
</dbReference>
<dbReference type="Proteomes" id="UP000830542">
    <property type="component" value="Plasmid unnamed2"/>
</dbReference>
<evidence type="ECO:0000313" key="14">
    <source>
        <dbReference type="Proteomes" id="UP001500962"/>
    </source>
</evidence>
<dbReference type="Proteomes" id="UP000830542">
    <property type="component" value="Plasmid unnamed5"/>
</dbReference>
<dbReference type="GO" id="GO:0016887">
    <property type="term" value="F:ATP hydrolysis activity"/>
    <property type="evidence" value="ECO:0007669"/>
    <property type="project" value="UniProtKB-UniRule"/>
</dbReference>
<protein>
    <recommendedName>
        <fullName evidence="7 8">Iron-sulfur cluster carrier protein</fullName>
    </recommendedName>
</protein>
<dbReference type="Proteomes" id="UP001500962">
    <property type="component" value="Unassembled WGS sequence"/>
</dbReference>
<evidence type="ECO:0000256" key="4">
    <source>
        <dbReference type="ARBA" id="ARBA00023004"/>
    </source>
</evidence>
<feature type="binding site" evidence="8">
    <location>
        <begin position="102"/>
        <end position="109"/>
    </location>
    <ligand>
        <name>ATP</name>
        <dbReference type="ChEBI" id="CHEBI:30616"/>
    </ligand>
</feature>
<evidence type="ECO:0000256" key="2">
    <source>
        <dbReference type="ARBA" id="ARBA00022741"/>
    </source>
</evidence>
<keyword evidence="5 8" id="KW-0411">Iron-sulfur</keyword>
<evidence type="ECO:0000313" key="12">
    <source>
        <dbReference type="EMBL" id="UOO97577.1"/>
    </source>
</evidence>
<dbReference type="KEGG" id="hdo:MUK72_17110"/>
<comment type="subunit">
    <text evidence="8">Homodimer.</text>
</comment>
<evidence type="ECO:0000313" key="10">
    <source>
        <dbReference type="EMBL" id="GAA0478031.1"/>
    </source>
</evidence>
<dbReference type="InterPro" id="IPR044304">
    <property type="entry name" value="NUBPL-like"/>
</dbReference>
<dbReference type="InterPro" id="IPR027417">
    <property type="entry name" value="P-loop_NTPase"/>
</dbReference>
<reference evidence="10" key="1">
    <citation type="journal article" date="2014" name="Int. J. Syst. Evol. Microbiol.">
        <title>Complete genome sequence of Corynebacterium casei LMG S-19264T (=DSM 44701T), isolated from a smear-ripened cheese.</title>
        <authorList>
            <consortium name="US DOE Joint Genome Institute (JGI-PGF)"/>
            <person name="Walter F."/>
            <person name="Albersmeier A."/>
            <person name="Kalinowski J."/>
            <person name="Ruckert C."/>
        </authorList>
    </citation>
    <scope>NUCLEOTIDE SEQUENCE</scope>
    <source>
        <strain evidence="10">JCM 12289</strain>
    </source>
</reference>
<dbReference type="EMBL" id="CP095010">
    <property type="protein sequence ID" value="UOO97577.1"/>
    <property type="molecule type" value="Genomic_DNA"/>
</dbReference>
<evidence type="ECO:0000256" key="5">
    <source>
        <dbReference type="ARBA" id="ARBA00023014"/>
    </source>
</evidence>
<dbReference type="SUPFAM" id="SSF52540">
    <property type="entry name" value="P-loop containing nucleoside triphosphate hydrolases"/>
    <property type="match status" value="1"/>
</dbReference>
<dbReference type="HAMAP" id="MF_02040">
    <property type="entry name" value="Mrp_NBP35"/>
    <property type="match status" value="1"/>
</dbReference>
<dbReference type="InterPro" id="IPR033756">
    <property type="entry name" value="YlxH/NBP35"/>
</dbReference>
<dbReference type="GO" id="GO:0016226">
    <property type="term" value="P:iron-sulfur cluster assembly"/>
    <property type="evidence" value="ECO:0007669"/>
    <property type="project" value="InterPro"/>
</dbReference>
<organism evidence="10 14">
    <name type="scientific">Halococcus dombrowskii</name>
    <dbReference type="NCBI Taxonomy" id="179637"/>
    <lineage>
        <taxon>Archaea</taxon>
        <taxon>Methanobacteriati</taxon>
        <taxon>Methanobacteriota</taxon>
        <taxon>Stenosarchaea group</taxon>
        <taxon>Halobacteria</taxon>
        <taxon>Halobacteriales</taxon>
        <taxon>Halococcaceae</taxon>
        <taxon>Halococcus</taxon>
    </lineage>
</organism>
<geneLocation type="plasmid" evidence="12 13">
    <name>unnamed5</name>
</geneLocation>
<keyword evidence="13" id="KW-1185">Reference proteome</keyword>
<evidence type="ECO:0000256" key="1">
    <source>
        <dbReference type="ARBA" id="ARBA00022723"/>
    </source>
</evidence>
<dbReference type="InterPro" id="IPR019591">
    <property type="entry name" value="Mrp/NBP35_ATP-bd"/>
</dbReference>
<comment type="similarity">
    <text evidence="8">Belongs to the Mrp/NBP35 ATP-binding proteins family.</text>
</comment>
<dbReference type="CDD" id="cd02037">
    <property type="entry name" value="Mrp_NBP35"/>
    <property type="match status" value="1"/>
</dbReference>
<dbReference type="GO" id="GO:0005524">
    <property type="term" value="F:ATP binding"/>
    <property type="evidence" value="ECO:0007669"/>
    <property type="project" value="UniProtKB-UniRule"/>
</dbReference>
<dbReference type="Gene3D" id="3.30.300.130">
    <property type="entry name" value="Fe-S cluster assembly (FSCA)"/>
    <property type="match status" value="1"/>
</dbReference>
<dbReference type="GO" id="GO:0140663">
    <property type="term" value="F:ATP-dependent FeS chaperone activity"/>
    <property type="evidence" value="ECO:0007669"/>
    <property type="project" value="InterPro"/>
</dbReference>
<keyword evidence="8" id="KW-0378">Hydrolase</keyword>
<keyword evidence="4 8" id="KW-0408">Iron</keyword>
<dbReference type="InterPro" id="IPR002744">
    <property type="entry name" value="MIP18-like"/>
</dbReference>
<geneLocation type="plasmid" evidence="11 13">
    <name>unnamed2</name>
</geneLocation>
<dbReference type="GO" id="GO:0051539">
    <property type="term" value="F:4 iron, 4 sulfur cluster binding"/>
    <property type="evidence" value="ECO:0007669"/>
    <property type="project" value="TreeGrafter"/>
</dbReference>
<comment type="function">
    <text evidence="6 8">Binds and transfers iron-sulfur (Fe-S) clusters to target apoproteins. Can hydrolyze ATP.</text>
</comment>
<dbReference type="SUPFAM" id="SSF117916">
    <property type="entry name" value="Fe-S cluster assembly (FSCA) domain-like"/>
    <property type="match status" value="1"/>
</dbReference>
<dbReference type="PROSITE" id="PS01215">
    <property type="entry name" value="MRP"/>
    <property type="match status" value="1"/>
</dbReference>
<gene>
    <name evidence="10" type="ORF">GCM10008985_37890</name>
    <name evidence="11" type="ORF">MUK72_17110</name>
    <name evidence="12" type="ORF">MUK72_20075</name>
</gene>
<dbReference type="Gene3D" id="3.40.50.300">
    <property type="entry name" value="P-loop containing nucleotide triphosphate hydrolases"/>
    <property type="match status" value="1"/>
</dbReference>
<dbReference type="FunFam" id="3.40.50.300:FF:001119">
    <property type="entry name" value="Iron-sulfur cluster carrier protein"/>
    <property type="match status" value="1"/>
</dbReference>
<keyword evidence="11" id="KW-0614">Plasmid</keyword>
<evidence type="ECO:0000256" key="3">
    <source>
        <dbReference type="ARBA" id="ARBA00022840"/>
    </source>
</evidence>
<feature type="domain" description="MIP18 family-like" evidence="9">
    <location>
        <begin position="9"/>
        <end position="68"/>
    </location>
</feature>
<dbReference type="EMBL" id="CP095007">
    <property type="protein sequence ID" value="UOO96931.1"/>
    <property type="molecule type" value="Genomic_DNA"/>
</dbReference>
<dbReference type="GO" id="GO:0046872">
    <property type="term" value="F:metal ion binding"/>
    <property type="evidence" value="ECO:0007669"/>
    <property type="project" value="UniProtKB-KW"/>
</dbReference>
<keyword evidence="2 8" id="KW-0547">Nucleotide-binding</keyword>
<reference evidence="10" key="3">
    <citation type="submission" date="2023-12" db="EMBL/GenBank/DDBJ databases">
        <authorList>
            <person name="Sun Q."/>
            <person name="Inoue M."/>
        </authorList>
    </citation>
    <scope>NUCLEOTIDE SEQUENCE</scope>
    <source>
        <strain evidence="10">JCM 12289</strain>
    </source>
</reference>
<dbReference type="KEGG" id="hdo:MUK72_20075"/>
<keyword evidence="1 8" id="KW-0479">Metal-binding</keyword>
<evidence type="ECO:0000313" key="13">
    <source>
        <dbReference type="Proteomes" id="UP000830542"/>
    </source>
</evidence>
<evidence type="ECO:0000313" key="11">
    <source>
        <dbReference type="EMBL" id="UOO96931.1"/>
    </source>
</evidence>
<dbReference type="AlphaFoldDB" id="A0AAV3SP75"/>
<dbReference type="InterPro" id="IPR000808">
    <property type="entry name" value="Mrp-like_CS"/>
</dbReference>
<evidence type="ECO:0000256" key="7">
    <source>
        <dbReference type="ARBA" id="ARBA00074706"/>
    </source>
</evidence>
<dbReference type="Pfam" id="PF01883">
    <property type="entry name" value="FeS_assembly_P"/>
    <property type="match status" value="1"/>
</dbReference>